<dbReference type="Gene3D" id="1.20.144.10">
    <property type="entry name" value="Phosphatidic acid phosphatase type 2/haloperoxidase"/>
    <property type="match status" value="1"/>
</dbReference>
<accession>A0A1M5FTN4</accession>
<protein>
    <submittedName>
        <fullName evidence="4">LssY C-terminus</fullName>
    </submittedName>
</protein>
<feature type="domain" description="Phosphatidic acid phosphatase type 2/haloperoxidase" evidence="2">
    <location>
        <begin position="16"/>
        <end position="61"/>
    </location>
</feature>
<keyword evidence="5" id="KW-1185">Reference proteome</keyword>
<dbReference type="RefSeq" id="WP_143155555.1">
    <property type="nucleotide sequence ID" value="NZ_FQUE01000025.1"/>
</dbReference>
<sequence length="280" mass="30021">MLFYLGWRTRLLSAGTAATAALITAFLIGLSRIYLIEHYVSDVLNGYLVGALWLILGIAFCEWRRGTHRASPHSGRYWAAFGSVTVAGVAAVALASATASPLNATSSPVFQVRNQPAALLGASALPGRTETLAGDPRQRVNLIVTVPDAADLIDAMQTVGWTAAPRHGPLRLATAVFNDWARHAIPDPFVIPTFWNDRPDTLAFALTVANERDGTRLHARFWDSRYRADTGAVVLIGTLTREDPLEWAVTESDPVAPVGGTLDQLAADLGNTGVTVDILP</sequence>
<dbReference type="InterPro" id="IPR025902">
    <property type="entry name" value="LssY-like-C_dom"/>
</dbReference>
<dbReference type="Proteomes" id="UP000183987">
    <property type="component" value="Unassembled WGS sequence"/>
</dbReference>
<dbReference type="OrthoDB" id="9801622at2"/>
<evidence type="ECO:0000313" key="4">
    <source>
        <dbReference type="EMBL" id="SHF94754.1"/>
    </source>
</evidence>
<dbReference type="STRING" id="366533.SAMN05444339_12512"/>
<name>A0A1M5FTN4_LOKAT</name>
<dbReference type="InterPro" id="IPR036938">
    <property type="entry name" value="PAP2/HPO_sf"/>
</dbReference>
<organism evidence="4 5">
    <name type="scientific">Loktanella atrilutea</name>
    <dbReference type="NCBI Taxonomy" id="366533"/>
    <lineage>
        <taxon>Bacteria</taxon>
        <taxon>Pseudomonadati</taxon>
        <taxon>Pseudomonadota</taxon>
        <taxon>Alphaproteobacteria</taxon>
        <taxon>Rhodobacterales</taxon>
        <taxon>Roseobacteraceae</taxon>
        <taxon>Loktanella</taxon>
    </lineage>
</organism>
<feature type="transmembrane region" description="Helical" evidence="1">
    <location>
        <begin position="47"/>
        <end position="65"/>
    </location>
</feature>
<feature type="transmembrane region" description="Helical" evidence="1">
    <location>
        <begin position="77"/>
        <end position="97"/>
    </location>
</feature>
<gene>
    <name evidence="4" type="ORF">SAMN05444339_12512</name>
</gene>
<feature type="transmembrane region" description="Helical" evidence="1">
    <location>
        <begin position="12"/>
        <end position="35"/>
    </location>
</feature>
<keyword evidence="1" id="KW-0472">Membrane</keyword>
<proteinExistence type="predicted"/>
<dbReference type="Pfam" id="PF14067">
    <property type="entry name" value="LssY_C"/>
    <property type="match status" value="1"/>
</dbReference>
<evidence type="ECO:0000259" key="3">
    <source>
        <dbReference type="Pfam" id="PF14067"/>
    </source>
</evidence>
<reference evidence="5" key="1">
    <citation type="submission" date="2016-11" db="EMBL/GenBank/DDBJ databases">
        <authorList>
            <person name="Varghese N."/>
            <person name="Submissions S."/>
        </authorList>
    </citation>
    <scope>NUCLEOTIDE SEQUENCE [LARGE SCALE GENOMIC DNA]</scope>
    <source>
        <strain evidence="5">DSM 29326</strain>
    </source>
</reference>
<keyword evidence="1" id="KW-0812">Transmembrane</keyword>
<evidence type="ECO:0000259" key="2">
    <source>
        <dbReference type="Pfam" id="PF01569"/>
    </source>
</evidence>
<dbReference type="EMBL" id="FQUE01000025">
    <property type="protein sequence ID" value="SHF94754.1"/>
    <property type="molecule type" value="Genomic_DNA"/>
</dbReference>
<dbReference type="AlphaFoldDB" id="A0A1M5FTN4"/>
<feature type="domain" description="LssY-like C-terminal" evidence="3">
    <location>
        <begin position="124"/>
        <end position="252"/>
    </location>
</feature>
<evidence type="ECO:0000313" key="5">
    <source>
        <dbReference type="Proteomes" id="UP000183987"/>
    </source>
</evidence>
<dbReference type="Pfam" id="PF01569">
    <property type="entry name" value="PAP2"/>
    <property type="match status" value="1"/>
</dbReference>
<keyword evidence="1" id="KW-1133">Transmembrane helix</keyword>
<evidence type="ECO:0000256" key="1">
    <source>
        <dbReference type="SAM" id="Phobius"/>
    </source>
</evidence>
<dbReference type="SUPFAM" id="SSF48317">
    <property type="entry name" value="Acid phosphatase/Vanadium-dependent haloperoxidase"/>
    <property type="match status" value="1"/>
</dbReference>
<dbReference type="InterPro" id="IPR000326">
    <property type="entry name" value="PAP2/HPO"/>
</dbReference>